<feature type="compositionally biased region" description="Low complexity" evidence="1">
    <location>
        <begin position="169"/>
        <end position="191"/>
    </location>
</feature>
<comment type="caution">
    <text evidence="2">The sequence shown here is derived from an EMBL/GenBank/DDBJ whole genome shotgun (WGS) entry which is preliminary data.</text>
</comment>
<evidence type="ECO:0000313" key="3">
    <source>
        <dbReference type="Proteomes" id="UP000285744"/>
    </source>
</evidence>
<accession>A0A420ESK6</accession>
<dbReference type="OrthoDB" id="3371969at2"/>
<dbReference type="Proteomes" id="UP000285744">
    <property type="component" value="Unassembled WGS sequence"/>
</dbReference>
<dbReference type="RefSeq" id="WP_120332010.1">
    <property type="nucleotide sequence ID" value="NZ_RAQQ01000038.1"/>
</dbReference>
<name>A0A420ESK6_9ACTN</name>
<dbReference type="InterPro" id="IPR036388">
    <property type="entry name" value="WH-like_DNA-bd_sf"/>
</dbReference>
<gene>
    <name evidence="2" type="ORF">D7I43_30360</name>
</gene>
<reference evidence="2 3" key="1">
    <citation type="journal article" date="2018" name="Int. J. Syst. Evol. Microbiol.">
        <title>Micromonospora globbae sp. nov., an endophytic actinomycete isolated from roots of Globba winitii C. H. Wright.</title>
        <authorList>
            <person name="Kuncharoen N."/>
            <person name="Pittayakhajonwut P."/>
            <person name="Tanasupawat S."/>
        </authorList>
    </citation>
    <scope>NUCLEOTIDE SEQUENCE [LARGE SCALE GENOMIC DNA]</scope>
    <source>
        <strain evidence="2 3">WPS1-2</strain>
    </source>
</reference>
<evidence type="ECO:0000313" key="2">
    <source>
        <dbReference type="EMBL" id="RKF23640.1"/>
    </source>
</evidence>
<dbReference type="SUPFAM" id="SSF46785">
    <property type="entry name" value="Winged helix' DNA-binding domain"/>
    <property type="match status" value="1"/>
</dbReference>
<feature type="compositionally biased region" description="Low complexity" evidence="1">
    <location>
        <begin position="131"/>
        <end position="151"/>
    </location>
</feature>
<dbReference type="EMBL" id="RAQQ01000038">
    <property type="protein sequence ID" value="RKF23640.1"/>
    <property type="molecule type" value="Genomic_DNA"/>
</dbReference>
<sequence>MTHAPEPVPAHAMFKVLAALAELGEATAAAVADKAGLGYSTATAKLRALEHTGQAEPIRTEDKRAVWRLTDAGRTTVGADHSFPPAHDTGTDAPPEAPAQTTPDDDPAEERNTTEDADTADEEPPTPQPDDPTGTAPSAASRATADAPSQAHGGAAEPAVASDADSEHPSAASESDPAAPAAEAGTSTAGSRRTKGSLRGAVLDILEAHPDRAYKTSELCKLIDAANAGTDAKKASAGAVVNAADKLVNDGKAVRTVDKPATFQLAPANP</sequence>
<organism evidence="2 3">
    <name type="scientific">Micromonospora globbae</name>
    <dbReference type="NCBI Taxonomy" id="1894969"/>
    <lineage>
        <taxon>Bacteria</taxon>
        <taxon>Bacillati</taxon>
        <taxon>Actinomycetota</taxon>
        <taxon>Actinomycetes</taxon>
        <taxon>Micromonosporales</taxon>
        <taxon>Micromonosporaceae</taxon>
        <taxon>Micromonospora</taxon>
    </lineage>
</organism>
<protein>
    <submittedName>
        <fullName evidence="2">MarR family transcriptional regulator</fullName>
    </submittedName>
</protein>
<dbReference type="InterPro" id="IPR036390">
    <property type="entry name" value="WH_DNA-bd_sf"/>
</dbReference>
<feature type="region of interest" description="Disordered" evidence="1">
    <location>
        <begin position="75"/>
        <end position="198"/>
    </location>
</feature>
<feature type="compositionally biased region" description="Acidic residues" evidence="1">
    <location>
        <begin position="115"/>
        <end position="124"/>
    </location>
</feature>
<proteinExistence type="predicted"/>
<dbReference type="Gene3D" id="1.10.10.10">
    <property type="entry name" value="Winged helix-like DNA-binding domain superfamily/Winged helix DNA-binding domain"/>
    <property type="match status" value="1"/>
</dbReference>
<evidence type="ECO:0000256" key="1">
    <source>
        <dbReference type="SAM" id="MobiDB-lite"/>
    </source>
</evidence>
<dbReference type="AlphaFoldDB" id="A0A420ESK6"/>